<evidence type="ECO:0000259" key="3">
    <source>
        <dbReference type="PROSITE" id="PS50206"/>
    </source>
</evidence>
<protein>
    <submittedName>
        <fullName evidence="4">Sulfurtransferase</fullName>
    </submittedName>
</protein>
<dbReference type="PANTHER" id="PTHR43855:SF1">
    <property type="entry name" value="THIOSULFATE SULFURTRANSFERASE"/>
    <property type="match status" value="1"/>
</dbReference>
<accession>A0A7M1AUV2</accession>
<dbReference type="SUPFAM" id="SSF52821">
    <property type="entry name" value="Rhodanese/Cell cycle control phosphatase"/>
    <property type="match status" value="2"/>
</dbReference>
<dbReference type="Pfam" id="PF00581">
    <property type="entry name" value="Rhodanese"/>
    <property type="match status" value="2"/>
</dbReference>
<feature type="domain" description="Rhodanese" evidence="3">
    <location>
        <begin position="170"/>
        <end position="285"/>
    </location>
</feature>
<dbReference type="PROSITE" id="PS50206">
    <property type="entry name" value="RHODANESE_3"/>
    <property type="match status" value="2"/>
</dbReference>
<dbReference type="InterPro" id="IPR001763">
    <property type="entry name" value="Rhodanese-like_dom"/>
</dbReference>
<dbReference type="Proteomes" id="UP000593910">
    <property type="component" value="Chromosome"/>
</dbReference>
<dbReference type="SMART" id="SM00450">
    <property type="entry name" value="RHOD"/>
    <property type="match status" value="2"/>
</dbReference>
<evidence type="ECO:0000313" key="4">
    <source>
        <dbReference type="EMBL" id="QOP41205.1"/>
    </source>
</evidence>
<dbReference type="InterPro" id="IPR051126">
    <property type="entry name" value="Thiosulfate_sulfurtransferase"/>
</dbReference>
<gene>
    <name evidence="4" type="ORF">FJR03_05390</name>
</gene>
<dbReference type="PANTHER" id="PTHR43855">
    <property type="entry name" value="THIOSULFATE SULFURTRANSFERASE"/>
    <property type="match status" value="1"/>
</dbReference>
<organism evidence="4 5">
    <name type="scientific">Sulfurimonas marina</name>
    <dbReference type="NCBI Taxonomy" id="2590551"/>
    <lineage>
        <taxon>Bacteria</taxon>
        <taxon>Pseudomonadati</taxon>
        <taxon>Campylobacterota</taxon>
        <taxon>Epsilonproteobacteria</taxon>
        <taxon>Campylobacterales</taxon>
        <taxon>Sulfurimonadaceae</taxon>
        <taxon>Sulfurimonas</taxon>
    </lineage>
</organism>
<evidence type="ECO:0000256" key="1">
    <source>
        <dbReference type="ARBA" id="ARBA00022737"/>
    </source>
</evidence>
<keyword evidence="5" id="KW-1185">Reference proteome</keyword>
<dbReference type="EMBL" id="CP041165">
    <property type="protein sequence ID" value="QOP41205.1"/>
    <property type="molecule type" value="Genomic_DNA"/>
</dbReference>
<keyword evidence="1" id="KW-0677">Repeat</keyword>
<evidence type="ECO:0000256" key="2">
    <source>
        <dbReference type="SAM" id="SignalP"/>
    </source>
</evidence>
<feature type="signal peptide" evidence="2">
    <location>
        <begin position="1"/>
        <end position="18"/>
    </location>
</feature>
<dbReference type="InterPro" id="IPR036873">
    <property type="entry name" value="Rhodanese-like_dom_sf"/>
</dbReference>
<dbReference type="RefSeq" id="WP_193114624.1">
    <property type="nucleotide sequence ID" value="NZ_CP041165.1"/>
</dbReference>
<dbReference type="GO" id="GO:0016740">
    <property type="term" value="F:transferase activity"/>
    <property type="evidence" value="ECO:0007669"/>
    <property type="project" value="UniProtKB-KW"/>
</dbReference>
<dbReference type="KEGG" id="smax:FJR03_05390"/>
<proteinExistence type="predicted"/>
<dbReference type="CDD" id="cd01448">
    <property type="entry name" value="TST_Repeat_1"/>
    <property type="match status" value="1"/>
</dbReference>
<evidence type="ECO:0000313" key="5">
    <source>
        <dbReference type="Proteomes" id="UP000593910"/>
    </source>
</evidence>
<name>A0A7M1AUV2_9BACT</name>
<feature type="chain" id="PRO_5032332801" evidence="2">
    <location>
        <begin position="19"/>
        <end position="293"/>
    </location>
</feature>
<keyword evidence="2" id="KW-0732">Signal</keyword>
<keyword evidence="4" id="KW-0808">Transferase</keyword>
<dbReference type="AlphaFoldDB" id="A0A7M1AUV2"/>
<feature type="domain" description="Rhodanese" evidence="3">
    <location>
        <begin position="31"/>
        <end position="142"/>
    </location>
</feature>
<dbReference type="Gene3D" id="3.40.250.10">
    <property type="entry name" value="Rhodanese-like domain"/>
    <property type="match status" value="2"/>
</dbReference>
<reference evidence="4 5" key="1">
    <citation type="submission" date="2019-06" db="EMBL/GenBank/DDBJ databases">
        <title>Sulfurimonas gotlandica sp. nov., a chemoautotrophic and psychrotolerant epsilonproteobacterium isolated from a pelagic redoxcline, and an emended description of the genus Sulfurimonas.</title>
        <authorList>
            <person name="Wang S."/>
            <person name="Jiang L."/>
            <person name="Shao Z."/>
        </authorList>
    </citation>
    <scope>NUCLEOTIDE SEQUENCE [LARGE SCALE GENOMIC DNA]</scope>
    <source>
        <strain evidence="4 5">B2</strain>
    </source>
</reference>
<sequence>MKQLLITLLCSLSLFASEALVSPQWLHDNLNKEDLRIVEVSDQASFKKQHISGAVPTSINKWRLNNGTFLTIRSIKEIQQEIQNLGITKDTHVVLYASVKTPKDYLKATYIYWAMNYVGLTNISLLDGGENNWSAQGYDLTDKVEKVQKSNFQATVNHSKIADITYVKQHLGKIPMIDARPSDKYLGITPTATVKRNGHIQGAMSYSWNYSVNKDYTLKSQKALDRLFKEGYKLDKNKEVLVYCTGGLETSYNYFLLSGVLGYKQVRLYDASMKQWGNQEDTPMNQYMYEVFK</sequence>